<proteinExistence type="inferred from homology"/>
<dbReference type="GO" id="GO:0180041">
    <property type="term" value="F:dol-P-Man:GlcN-acyl-PI alpha-1,4-mannosyltransferase activity"/>
    <property type="evidence" value="ECO:0007669"/>
    <property type="project" value="EnsemblFungi"/>
</dbReference>
<evidence type="ECO:0000313" key="14">
    <source>
        <dbReference type="EMBL" id="ODV80495.1"/>
    </source>
</evidence>
<dbReference type="Proteomes" id="UP000094285">
    <property type="component" value="Unassembled WGS sequence"/>
</dbReference>
<dbReference type="PANTHER" id="PTHR12886:SF0">
    <property type="entry name" value="GPI MANNOSYLTRANSFERASE 1"/>
    <property type="match status" value="1"/>
</dbReference>
<feature type="transmembrane region" description="Helical" evidence="13">
    <location>
        <begin position="9"/>
        <end position="26"/>
    </location>
</feature>
<keyword evidence="11 13" id="KW-0472">Membrane</keyword>
<dbReference type="PANTHER" id="PTHR12886">
    <property type="entry name" value="PIG-M MANNOSYLTRANSFERASE"/>
    <property type="match status" value="1"/>
</dbReference>
<evidence type="ECO:0000256" key="3">
    <source>
        <dbReference type="ARBA" id="ARBA00011071"/>
    </source>
</evidence>
<feature type="transmembrane region" description="Helical" evidence="13">
    <location>
        <begin position="306"/>
        <end position="332"/>
    </location>
</feature>
<keyword evidence="9 13" id="KW-0256">Endoplasmic reticulum</keyword>
<keyword evidence="10 13" id="KW-1133">Transmembrane helix</keyword>
<dbReference type="UniPathway" id="UPA00196"/>
<keyword evidence="7 13" id="KW-0808">Transferase</keyword>
<keyword evidence="5 13" id="KW-0337">GPI-anchor biosynthesis</keyword>
<evidence type="ECO:0000256" key="1">
    <source>
        <dbReference type="ARBA" id="ARBA00004477"/>
    </source>
</evidence>
<dbReference type="AlphaFoldDB" id="A0A1E4SLX3"/>
<feature type="transmembrane region" description="Helical" evidence="13">
    <location>
        <begin position="210"/>
        <end position="228"/>
    </location>
</feature>
<feature type="transmembrane region" description="Helical" evidence="13">
    <location>
        <begin position="119"/>
        <end position="137"/>
    </location>
</feature>
<comment type="similarity">
    <text evidence="3 13">Belongs to the PIGM family.</text>
</comment>
<feature type="transmembrane region" description="Helical" evidence="13">
    <location>
        <begin position="80"/>
        <end position="99"/>
    </location>
</feature>
<dbReference type="Pfam" id="PF05007">
    <property type="entry name" value="Mannosyl_trans"/>
    <property type="match status" value="1"/>
</dbReference>
<dbReference type="GeneID" id="30983582"/>
<feature type="transmembrane region" description="Helical" evidence="13">
    <location>
        <begin position="344"/>
        <end position="367"/>
    </location>
</feature>
<evidence type="ECO:0000256" key="11">
    <source>
        <dbReference type="ARBA" id="ARBA00023136"/>
    </source>
</evidence>
<evidence type="ECO:0000313" key="15">
    <source>
        <dbReference type="Proteomes" id="UP000094285"/>
    </source>
</evidence>
<organism evidence="14 15">
    <name type="scientific">Suhomyces tanzawaensis NRRL Y-17324</name>
    <dbReference type="NCBI Taxonomy" id="984487"/>
    <lineage>
        <taxon>Eukaryota</taxon>
        <taxon>Fungi</taxon>
        <taxon>Dikarya</taxon>
        <taxon>Ascomycota</taxon>
        <taxon>Saccharomycotina</taxon>
        <taxon>Pichiomycetes</taxon>
        <taxon>Debaryomycetaceae</taxon>
        <taxon>Suhomyces</taxon>
    </lineage>
</organism>
<feature type="transmembrane region" description="Helical" evidence="13">
    <location>
        <begin position="379"/>
        <end position="397"/>
    </location>
</feature>
<dbReference type="GO" id="GO:0031505">
    <property type="term" value="P:fungal-type cell wall organization"/>
    <property type="evidence" value="ECO:0007669"/>
    <property type="project" value="EnsemblFungi"/>
</dbReference>
<dbReference type="GO" id="GO:0006506">
    <property type="term" value="P:GPI anchor biosynthetic process"/>
    <property type="evidence" value="ECO:0007669"/>
    <property type="project" value="UniProtKB-UniPathway"/>
</dbReference>
<comment type="pathway">
    <text evidence="2 13">Glycolipid biosynthesis; glycosylphosphatidylinositol-anchor biosynthesis.</text>
</comment>
<dbReference type="OrthoDB" id="1741594at2759"/>
<sequence length="401" mass="46872">MLTLNTKTVFALAVLLRVVFFFYGLYQDEYLPVKYTDIDYLVFSDASKYVYYGLSPYKRETYRYTPLLSWMLIPNAWGGVWYHFGKVLFMVCDLITGWIITRLLQNIHIKGAPLSSNRVSILSSLWLLNPMVITISTRGSSESVLTVMIMASLYFLIVKKSITTSALLLGLSIHFKIYPIIYLSSIMYYLANGAHIINLPVIRWINVTNLKYLIVTCLSVSALNWLMYKIYDFEFMYHSYLYHLTRLDHRHNFSIYNIALYYKSALTENTQNIENFAFIPQIMLSAVLIPLVFADRDLISSLFLQTFAFVTFNKVMTSQYFLWFLIFLPHYLSRSRYLTRQYMWRGVVMVLAWVISQAAWLGCAYNLEFLGINAFSELLYASIGFFLVNCWLLAQFFQDLS</sequence>
<evidence type="ECO:0000256" key="8">
    <source>
        <dbReference type="ARBA" id="ARBA00022692"/>
    </source>
</evidence>
<evidence type="ECO:0000256" key="2">
    <source>
        <dbReference type="ARBA" id="ARBA00004687"/>
    </source>
</evidence>
<evidence type="ECO:0000256" key="4">
    <source>
        <dbReference type="ARBA" id="ARBA00013797"/>
    </source>
</evidence>
<accession>A0A1E4SLX3</accession>
<dbReference type="GO" id="GO:1990529">
    <property type="term" value="C:glycosylphosphatidylinositol-mannosyltransferase I complex"/>
    <property type="evidence" value="ECO:0007669"/>
    <property type="project" value="EnsemblFungi"/>
</dbReference>
<evidence type="ECO:0000256" key="5">
    <source>
        <dbReference type="ARBA" id="ARBA00022502"/>
    </source>
</evidence>
<evidence type="ECO:0000256" key="9">
    <source>
        <dbReference type="ARBA" id="ARBA00022824"/>
    </source>
</evidence>
<evidence type="ECO:0000256" key="7">
    <source>
        <dbReference type="ARBA" id="ARBA00022679"/>
    </source>
</evidence>
<reference evidence="15" key="1">
    <citation type="submission" date="2016-05" db="EMBL/GenBank/DDBJ databases">
        <title>Comparative genomics of biotechnologically important yeasts.</title>
        <authorList>
            <consortium name="DOE Joint Genome Institute"/>
            <person name="Riley R."/>
            <person name="Haridas S."/>
            <person name="Wolfe K.H."/>
            <person name="Lopes M.R."/>
            <person name="Hittinger C.T."/>
            <person name="Goker M."/>
            <person name="Salamov A."/>
            <person name="Wisecaver J."/>
            <person name="Long T.M."/>
            <person name="Aerts A.L."/>
            <person name="Barry K."/>
            <person name="Choi C."/>
            <person name="Clum A."/>
            <person name="Coughlan A.Y."/>
            <person name="Deshpande S."/>
            <person name="Douglass A.P."/>
            <person name="Hanson S.J."/>
            <person name="Klenk H.-P."/>
            <person name="Labutti K."/>
            <person name="Lapidus A."/>
            <person name="Lindquist E."/>
            <person name="Lipzen A."/>
            <person name="Meier-Kolthoff J.P."/>
            <person name="Ohm R.A."/>
            <person name="Otillar R.P."/>
            <person name="Pangilinan J."/>
            <person name="Peng Y."/>
            <person name="Rokas A."/>
            <person name="Rosa C.A."/>
            <person name="Scheuner C."/>
            <person name="Sibirny A.A."/>
            <person name="Slot J.C."/>
            <person name="Stielow J.B."/>
            <person name="Sun H."/>
            <person name="Kurtzman C.P."/>
            <person name="Blackwell M."/>
            <person name="Grigoriev I.V."/>
            <person name="Jeffries T.W."/>
        </authorList>
    </citation>
    <scope>NUCLEOTIDE SEQUENCE [LARGE SCALE GENOMIC DNA]</scope>
    <source>
        <strain evidence="15">NRRL Y-17324</strain>
    </source>
</reference>
<gene>
    <name evidence="14" type="ORF">CANTADRAFT_47304</name>
</gene>
<evidence type="ECO:0000256" key="6">
    <source>
        <dbReference type="ARBA" id="ARBA00022676"/>
    </source>
</evidence>
<protein>
    <recommendedName>
        <fullName evidence="4 13">GPI mannosyltransferase 1</fullName>
        <ecNumber evidence="13">2.4.1.-</ecNumber>
    </recommendedName>
    <alternativeName>
        <fullName evidence="13">GPI mannosyltransferase I</fullName>
    </alternativeName>
</protein>
<keyword evidence="15" id="KW-1185">Reference proteome</keyword>
<keyword evidence="6 13" id="KW-0328">Glycosyltransferase</keyword>
<dbReference type="EMBL" id="KV453910">
    <property type="protein sequence ID" value="ODV80495.1"/>
    <property type="molecule type" value="Genomic_DNA"/>
</dbReference>
<evidence type="ECO:0000256" key="13">
    <source>
        <dbReference type="RuleBase" id="RU365064"/>
    </source>
</evidence>
<evidence type="ECO:0000256" key="10">
    <source>
        <dbReference type="ARBA" id="ARBA00022989"/>
    </source>
</evidence>
<dbReference type="EC" id="2.4.1.-" evidence="13"/>
<name>A0A1E4SLX3_9ASCO</name>
<feature type="transmembrane region" description="Helical" evidence="13">
    <location>
        <begin position="276"/>
        <end position="294"/>
    </location>
</feature>
<comment type="subcellular location">
    <subcellularLocation>
        <location evidence="1 13">Endoplasmic reticulum membrane</location>
        <topology evidence="1 13">Multi-pass membrane protein</topology>
    </subcellularLocation>
</comment>
<keyword evidence="8 13" id="KW-0812">Transmembrane</keyword>
<dbReference type="GO" id="GO:0005789">
    <property type="term" value="C:endoplasmic reticulum membrane"/>
    <property type="evidence" value="ECO:0007669"/>
    <property type="project" value="UniProtKB-SubCell"/>
</dbReference>
<evidence type="ECO:0000256" key="12">
    <source>
        <dbReference type="ARBA" id="ARBA00025399"/>
    </source>
</evidence>
<dbReference type="STRING" id="984487.A0A1E4SLX3"/>
<dbReference type="InterPro" id="IPR007704">
    <property type="entry name" value="PIG-M"/>
</dbReference>
<dbReference type="RefSeq" id="XP_020065617.1">
    <property type="nucleotide sequence ID" value="XM_020209446.1"/>
</dbReference>
<comment type="function">
    <text evidence="12 13">Mannosyltransferase involved in glycosylphosphatidylinositol-anchor biosynthesis. Transfers the first alpha-1,4-mannose to GlcN-acyl-PI during GPI precursor assembly. Required for cell wall integrity.</text>
</comment>